<accession>A0A8H6YJZ3</accession>
<sequence>MARRKNTTATAPKPATVKSTRKKIATPKAKALQKAAKKSAKNTAGYADDDDDDDNEGEGSDEEDTKSGGKGVSVDWNEDNLSERLLTGISENKDIKRALFPPVGPNASTSKGGGKTKVAAQWQLSVVLFGDDPKYQDAIVAATTPKEQLVWANKVKNRLRAMARITREYITEMGETGAGITCAADIDTSVTNSFTTKWQEISASCPWFFEMRELIGQRPNLIPVGLGNSESEFDIDVLDTAPPAYDHSSDAGNSLEHTLEDEASIQQNGDPTSTDDDVHSTMETDRDAHNQVAATSDDSYYPSSPTTTSFAPLSDSEDEEVVKPIKKGKAAVKSRKTAAASSRSTPAPSAPAVAPKALKKGKLAEFVEVARAEEVTRQKEIDLASIRARQSLKEMELRVRLSEVKEKGRREDKRARREQRQARLRMKEMKLKMAHELRMRTLATAGGSHTHAASFFDSENRAGSSSEYGQSDAGDSFAGSLGSIGAGPSSDGGLSFGDYTFPSLNGF</sequence>
<protein>
    <recommendedName>
        <fullName evidence="4">No apical meristem-associated C-terminal domain-containing protein</fullName>
    </recommendedName>
</protein>
<feature type="region of interest" description="Disordered" evidence="1">
    <location>
        <begin position="262"/>
        <end position="355"/>
    </location>
</feature>
<feature type="compositionally biased region" description="Basic residues" evidence="1">
    <location>
        <begin position="324"/>
        <end position="336"/>
    </location>
</feature>
<feature type="region of interest" description="Disordered" evidence="1">
    <location>
        <begin position="454"/>
        <end position="495"/>
    </location>
</feature>
<keyword evidence="3" id="KW-1185">Reference proteome</keyword>
<feature type="compositionally biased region" description="Low complexity" evidence="1">
    <location>
        <begin position="337"/>
        <end position="355"/>
    </location>
</feature>
<feature type="compositionally biased region" description="Basic and acidic residues" evidence="1">
    <location>
        <begin position="276"/>
        <end position="289"/>
    </location>
</feature>
<gene>
    <name evidence="2" type="ORF">MVEN_00724600</name>
</gene>
<name>A0A8H6YJZ3_9AGAR</name>
<feature type="compositionally biased region" description="Low complexity" evidence="1">
    <location>
        <begin position="295"/>
        <end position="309"/>
    </location>
</feature>
<evidence type="ECO:0000313" key="2">
    <source>
        <dbReference type="EMBL" id="KAF7359977.1"/>
    </source>
</evidence>
<evidence type="ECO:0008006" key="4">
    <source>
        <dbReference type="Google" id="ProtNLM"/>
    </source>
</evidence>
<proteinExistence type="predicted"/>
<dbReference type="OrthoDB" id="3266275at2759"/>
<feature type="compositionally biased region" description="Low complexity" evidence="1">
    <location>
        <begin position="7"/>
        <end position="18"/>
    </location>
</feature>
<feature type="compositionally biased region" description="Acidic residues" evidence="1">
    <location>
        <begin position="47"/>
        <end position="64"/>
    </location>
</feature>
<reference evidence="2" key="1">
    <citation type="submission" date="2020-05" db="EMBL/GenBank/DDBJ databases">
        <title>Mycena genomes resolve the evolution of fungal bioluminescence.</title>
        <authorList>
            <person name="Tsai I.J."/>
        </authorList>
    </citation>
    <scope>NUCLEOTIDE SEQUENCE</scope>
    <source>
        <strain evidence="2">CCC161011</strain>
    </source>
</reference>
<comment type="caution">
    <text evidence="2">The sequence shown here is derived from an EMBL/GenBank/DDBJ whole genome shotgun (WGS) entry which is preliminary data.</text>
</comment>
<feature type="region of interest" description="Disordered" evidence="1">
    <location>
        <begin position="1"/>
        <end position="77"/>
    </location>
</feature>
<organism evidence="2 3">
    <name type="scientific">Mycena venus</name>
    <dbReference type="NCBI Taxonomy" id="2733690"/>
    <lineage>
        <taxon>Eukaryota</taxon>
        <taxon>Fungi</taxon>
        <taxon>Dikarya</taxon>
        <taxon>Basidiomycota</taxon>
        <taxon>Agaricomycotina</taxon>
        <taxon>Agaricomycetes</taxon>
        <taxon>Agaricomycetidae</taxon>
        <taxon>Agaricales</taxon>
        <taxon>Marasmiineae</taxon>
        <taxon>Mycenaceae</taxon>
        <taxon>Mycena</taxon>
    </lineage>
</organism>
<evidence type="ECO:0000313" key="3">
    <source>
        <dbReference type="Proteomes" id="UP000620124"/>
    </source>
</evidence>
<dbReference type="AlphaFoldDB" id="A0A8H6YJZ3"/>
<dbReference type="Proteomes" id="UP000620124">
    <property type="component" value="Unassembled WGS sequence"/>
</dbReference>
<evidence type="ECO:0000256" key="1">
    <source>
        <dbReference type="SAM" id="MobiDB-lite"/>
    </source>
</evidence>
<dbReference type="EMBL" id="JACAZI010000005">
    <property type="protein sequence ID" value="KAF7359977.1"/>
    <property type="molecule type" value="Genomic_DNA"/>
</dbReference>